<evidence type="ECO:0000313" key="2">
    <source>
        <dbReference type="Proteomes" id="UP000377595"/>
    </source>
</evidence>
<name>A0A5M3XV90_9ACTN</name>
<comment type="caution">
    <text evidence="1">The sequence shown here is derived from an EMBL/GenBank/DDBJ whole genome shotgun (WGS) entry which is preliminary data.</text>
</comment>
<dbReference type="AlphaFoldDB" id="A0A5M3XV90"/>
<proteinExistence type="predicted"/>
<accession>A0A5M3XV90</accession>
<protein>
    <submittedName>
        <fullName evidence="1">Uncharacterized protein</fullName>
    </submittedName>
</protein>
<sequence>MPDLLWDDVRDLFDPDLMGALPDVCVAGTSIDDWQTVFDLIQSRGWAWEYSEGGVVGPLPSATEVLTRPVDAEAVVLRVWPVADVLAVFRPYSADEIDFDVNLHELQGQAGVDVLCSFLGVIGRQLGKPVAMTAEGDSGNPVLGFDPAVDRVVLLVDPRFS</sequence>
<keyword evidence="2" id="KW-1185">Reference proteome</keyword>
<organism evidence="1 2">
    <name type="scientific">Acrocarpospora pleiomorpha</name>
    <dbReference type="NCBI Taxonomy" id="90975"/>
    <lineage>
        <taxon>Bacteria</taxon>
        <taxon>Bacillati</taxon>
        <taxon>Actinomycetota</taxon>
        <taxon>Actinomycetes</taxon>
        <taxon>Streptosporangiales</taxon>
        <taxon>Streptosporangiaceae</taxon>
        <taxon>Acrocarpospora</taxon>
    </lineage>
</organism>
<dbReference type="Proteomes" id="UP000377595">
    <property type="component" value="Unassembled WGS sequence"/>
</dbReference>
<gene>
    <name evidence="1" type="ORF">Aple_077190</name>
</gene>
<reference evidence="1 2" key="1">
    <citation type="submission" date="2019-10" db="EMBL/GenBank/DDBJ databases">
        <title>Whole genome shotgun sequence of Acrocarpospora pleiomorpha NBRC 16267.</title>
        <authorList>
            <person name="Ichikawa N."/>
            <person name="Kimura A."/>
            <person name="Kitahashi Y."/>
            <person name="Komaki H."/>
            <person name="Oguchi A."/>
        </authorList>
    </citation>
    <scope>NUCLEOTIDE SEQUENCE [LARGE SCALE GENOMIC DNA]</scope>
    <source>
        <strain evidence="1 2">NBRC 16267</strain>
    </source>
</reference>
<dbReference type="RefSeq" id="WP_155349633.1">
    <property type="nucleotide sequence ID" value="NZ_BAAAHM010000055.1"/>
</dbReference>
<evidence type="ECO:0000313" key="1">
    <source>
        <dbReference type="EMBL" id="GES24820.1"/>
    </source>
</evidence>
<dbReference type="OrthoDB" id="7875217at2"/>
<dbReference type="EMBL" id="BLAF01000057">
    <property type="protein sequence ID" value="GES24820.1"/>
    <property type="molecule type" value="Genomic_DNA"/>
</dbReference>